<feature type="transmembrane region" description="Helical" evidence="7">
    <location>
        <begin position="72"/>
        <end position="91"/>
    </location>
</feature>
<evidence type="ECO:0000256" key="4">
    <source>
        <dbReference type="ARBA" id="ARBA00022989"/>
    </source>
</evidence>
<dbReference type="PANTHER" id="PTHR23505:SF52">
    <property type="entry name" value="MAJOR FACILITATOR SUPERFAMILY PROTEIN"/>
    <property type="match status" value="1"/>
</dbReference>
<accession>A0A6U6UPP1</accession>
<dbReference type="InterPro" id="IPR011701">
    <property type="entry name" value="MFS"/>
</dbReference>
<sequence>MPGAKAPAHNLKAPRASLDADAPAEAPPASRQRPWLQLAVVIVACAVDTADKALLPAVFKAIDAQLQRGPSALASLVFAQSVSYALALPVWGSLMQSFSIRDFMVTGCISMSFATFLLAAAVEYETHLFLRLVVGATLASLMPLGQAMLCNCVPDDERGFAFGLLQSVCAAATMLTSCGATTIASETIVGVEGWRLAHVGLASLTLLAGAAVYALVEQTPPERSRGGSWLAQQREVIGKVAGKPSFYIMVGQGIFGAIPWNAFAFLPFYFQLSGYTDAQAGQILLLGGLGAVVGGLLGGRLGDAAFRRIGTSGRCLVAQMSVSSGILLFVRLVYVQPSDRSFLLVVMTFFCFQMTATWTPPAALRPICGEICTSSQDRAQVIALWVAVEGVASACFGAPVVGLLCEAFGYRLAERGGAMDDLLPTQREASRDALRSALVGVSTVCWAACLVAWLPMYWTYPADRAKAKASGKDAGSALLEPPAVACDLHAPGRTSYQATAKS</sequence>
<reference evidence="9" key="1">
    <citation type="submission" date="2021-01" db="EMBL/GenBank/DDBJ databases">
        <authorList>
            <person name="Corre E."/>
            <person name="Pelletier E."/>
            <person name="Niang G."/>
            <person name="Scheremetjew M."/>
            <person name="Finn R."/>
            <person name="Kale V."/>
            <person name="Holt S."/>
            <person name="Cochrane G."/>
            <person name="Meng A."/>
            <person name="Brown T."/>
            <person name="Cohen L."/>
        </authorList>
    </citation>
    <scope>NUCLEOTIDE SEQUENCE</scope>
    <source>
        <strain evidence="9">RCC3387</strain>
    </source>
</reference>
<evidence type="ECO:0000259" key="8">
    <source>
        <dbReference type="PROSITE" id="PS50850"/>
    </source>
</evidence>
<feature type="transmembrane region" description="Helical" evidence="7">
    <location>
        <begin position="381"/>
        <end position="413"/>
    </location>
</feature>
<feature type="transmembrane region" description="Helical" evidence="7">
    <location>
        <begin position="315"/>
        <end position="335"/>
    </location>
</feature>
<feature type="transmembrane region" description="Helical" evidence="7">
    <location>
        <begin position="196"/>
        <end position="216"/>
    </location>
</feature>
<protein>
    <recommendedName>
        <fullName evidence="8">Major facilitator superfamily (MFS) profile domain-containing protein</fullName>
    </recommendedName>
</protein>
<dbReference type="Pfam" id="PF07690">
    <property type="entry name" value="MFS_1"/>
    <property type="match status" value="1"/>
</dbReference>
<keyword evidence="5 7" id="KW-0472">Membrane</keyword>
<dbReference type="SUPFAM" id="SSF103473">
    <property type="entry name" value="MFS general substrate transporter"/>
    <property type="match status" value="1"/>
</dbReference>
<dbReference type="EMBL" id="HBGW01089344">
    <property type="protein sequence ID" value="CAD9638866.1"/>
    <property type="molecule type" value="Transcribed_RNA"/>
</dbReference>
<evidence type="ECO:0000256" key="3">
    <source>
        <dbReference type="ARBA" id="ARBA00022692"/>
    </source>
</evidence>
<feature type="transmembrane region" description="Helical" evidence="7">
    <location>
        <begin position="103"/>
        <end position="122"/>
    </location>
</feature>
<comment type="subcellular location">
    <subcellularLocation>
        <location evidence="1">Membrane</location>
        <topology evidence="1">Multi-pass membrane protein</topology>
    </subcellularLocation>
</comment>
<feature type="transmembrane region" description="Helical" evidence="7">
    <location>
        <begin position="161"/>
        <end position="184"/>
    </location>
</feature>
<dbReference type="Gene3D" id="1.20.1250.20">
    <property type="entry name" value="MFS general substrate transporter like domains"/>
    <property type="match status" value="2"/>
</dbReference>
<comment type="similarity">
    <text evidence="6">Belongs to the major facilitator superfamily. Spinster (TC 2.A.1.49) family.</text>
</comment>
<keyword evidence="2" id="KW-0813">Transport</keyword>
<evidence type="ECO:0000256" key="6">
    <source>
        <dbReference type="ARBA" id="ARBA00024338"/>
    </source>
</evidence>
<keyword evidence="4 7" id="KW-1133">Transmembrane helix</keyword>
<organism evidence="9">
    <name type="scientific">Zooxanthella nutricula</name>
    <dbReference type="NCBI Taxonomy" id="1333877"/>
    <lineage>
        <taxon>Eukaryota</taxon>
        <taxon>Sar</taxon>
        <taxon>Alveolata</taxon>
        <taxon>Dinophyceae</taxon>
        <taxon>Peridiniales</taxon>
        <taxon>Peridiniales incertae sedis</taxon>
        <taxon>Zooxanthella</taxon>
    </lineage>
</organism>
<dbReference type="InterPro" id="IPR036259">
    <property type="entry name" value="MFS_trans_sf"/>
</dbReference>
<dbReference type="InterPro" id="IPR044770">
    <property type="entry name" value="MFS_spinster-like"/>
</dbReference>
<feature type="transmembrane region" description="Helical" evidence="7">
    <location>
        <begin position="246"/>
        <end position="270"/>
    </location>
</feature>
<keyword evidence="3 7" id="KW-0812">Transmembrane</keyword>
<evidence type="ECO:0000256" key="2">
    <source>
        <dbReference type="ARBA" id="ARBA00022448"/>
    </source>
</evidence>
<evidence type="ECO:0000256" key="5">
    <source>
        <dbReference type="ARBA" id="ARBA00023136"/>
    </source>
</evidence>
<feature type="transmembrane region" description="Helical" evidence="7">
    <location>
        <begin position="282"/>
        <end position="303"/>
    </location>
</feature>
<evidence type="ECO:0000256" key="1">
    <source>
        <dbReference type="ARBA" id="ARBA00004141"/>
    </source>
</evidence>
<gene>
    <name evidence="9" type="ORF">BRAN1462_LOCUS56688</name>
</gene>
<feature type="transmembrane region" description="Helical" evidence="7">
    <location>
        <begin position="433"/>
        <end position="458"/>
    </location>
</feature>
<feature type="transmembrane region" description="Helical" evidence="7">
    <location>
        <begin position="341"/>
        <end position="360"/>
    </location>
</feature>
<dbReference type="GO" id="GO:0022857">
    <property type="term" value="F:transmembrane transporter activity"/>
    <property type="evidence" value="ECO:0007669"/>
    <property type="project" value="InterPro"/>
</dbReference>
<dbReference type="InterPro" id="IPR020846">
    <property type="entry name" value="MFS_dom"/>
</dbReference>
<name>A0A6U6UPP1_9DINO</name>
<dbReference type="GO" id="GO:0016020">
    <property type="term" value="C:membrane"/>
    <property type="evidence" value="ECO:0007669"/>
    <property type="project" value="UniProtKB-SubCell"/>
</dbReference>
<proteinExistence type="inferred from homology"/>
<dbReference type="PROSITE" id="PS50850">
    <property type="entry name" value="MFS"/>
    <property type="match status" value="1"/>
</dbReference>
<dbReference type="PANTHER" id="PTHR23505">
    <property type="entry name" value="SPINSTER"/>
    <property type="match status" value="1"/>
</dbReference>
<feature type="transmembrane region" description="Helical" evidence="7">
    <location>
        <begin position="128"/>
        <end position="149"/>
    </location>
</feature>
<feature type="domain" description="Major facilitator superfamily (MFS) profile" evidence="8">
    <location>
        <begin position="37"/>
        <end position="464"/>
    </location>
</feature>
<evidence type="ECO:0000313" key="9">
    <source>
        <dbReference type="EMBL" id="CAD9638866.1"/>
    </source>
</evidence>
<dbReference type="AlphaFoldDB" id="A0A6U6UPP1"/>
<evidence type="ECO:0000256" key="7">
    <source>
        <dbReference type="SAM" id="Phobius"/>
    </source>
</evidence>